<dbReference type="Pfam" id="PF01263">
    <property type="entry name" value="Aldose_epim"/>
    <property type="match status" value="1"/>
</dbReference>
<dbReference type="Gene3D" id="2.70.98.10">
    <property type="match status" value="1"/>
</dbReference>
<dbReference type="GO" id="GO:0030246">
    <property type="term" value="F:carbohydrate binding"/>
    <property type="evidence" value="ECO:0007669"/>
    <property type="project" value="InterPro"/>
</dbReference>
<evidence type="ECO:0000256" key="11">
    <source>
        <dbReference type="PIRSR" id="PIRSR005096-3"/>
    </source>
</evidence>
<name>A0A8I2D4Q2_9GAMM</name>
<dbReference type="InterPro" id="IPR015443">
    <property type="entry name" value="Aldose_1-epimerase"/>
</dbReference>
<dbReference type="InterPro" id="IPR018052">
    <property type="entry name" value="Ald1_epimerase_CS"/>
</dbReference>
<comment type="pathway">
    <text evidence="2 8">Carbohydrate metabolism; hexose metabolism.</text>
</comment>
<gene>
    <name evidence="12" type="primary">galM</name>
    <name evidence="12" type="ORF">J7T18_00195</name>
</gene>
<organism evidence="12 13">
    <name type="scientific">Providencia huaxiensis</name>
    <dbReference type="NCBI Taxonomy" id="2027290"/>
    <lineage>
        <taxon>Bacteria</taxon>
        <taxon>Pseudomonadati</taxon>
        <taxon>Pseudomonadota</taxon>
        <taxon>Gammaproteobacteria</taxon>
        <taxon>Enterobacterales</taxon>
        <taxon>Morganellaceae</taxon>
        <taxon>Providencia</taxon>
    </lineage>
</organism>
<dbReference type="GO" id="GO:0004034">
    <property type="term" value="F:aldose 1-epimerase activity"/>
    <property type="evidence" value="ECO:0007669"/>
    <property type="project" value="UniProtKB-EC"/>
</dbReference>
<dbReference type="GO" id="GO:0005737">
    <property type="term" value="C:cytoplasm"/>
    <property type="evidence" value="ECO:0007669"/>
    <property type="project" value="TreeGrafter"/>
</dbReference>
<reference evidence="12" key="1">
    <citation type="submission" date="2021-03" db="EMBL/GenBank/DDBJ databases">
        <authorList>
            <person name="Stanton E."/>
        </authorList>
    </citation>
    <scope>NUCLEOTIDE SEQUENCE</scope>
    <source>
        <strain evidence="12">2020EL-00113</strain>
    </source>
</reference>
<dbReference type="AlphaFoldDB" id="A0A8I2D4Q2"/>
<dbReference type="UniPathway" id="UPA00242"/>
<feature type="active site" description="Proton acceptor" evidence="9">
    <location>
        <position position="309"/>
    </location>
</feature>
<evidence type="ECO:0000256" key="5">
    <source>
        <dbReference type="ARBA" id="ARBA00014165"/>
    </source>
</evidence>
<sequence>MPFTQEKDPTLGTPKVIALTNKNGMEITLTSLGASWMSCILPLASGKRDVVLGSPNVDKHTEQDVYLGATVGRVANRIANARFSIHGENYSVSANQGAHCLHGGKDNFSYRIWAVSQLSAQQVIFSLTSPDGDQGFPGELKVEVSYELTDENQVIIRYKHQTTKACPVNLTNHTYFNLAGEGSEKTVLDHALTIHGDYYLPTDKAGIPSGDWRDVTGSYFDFRQSKLIGRDFLQDSDQVAAGGYDHTFVLDSACIDGRKSVASLSAPEGDVKMNIFTTMPTMQLYTGNYLVSVPGKTKLYTPFSGVAFETQFPPDAVNHPEWGERYSPISLPNQIYCSETCYQFIF</sequence>
<protein>
    <recommendedName>
        <fullName evidence="5 8">Aldose 1-epimerase</fullName>
        <ecNumber evidence="4 8">5.1.3.3</ecNumber>
    </recommendedName>
</protein>
<evidence type="ECO:0000256" key="6">
    <source>
        <dbReference type="ARBA" id="ARBA00023235"/>
    </source>
</evidence>
<dbReference type="PIRSF" id="PIRSF005096">
    <property type="entry name" value="GALM"/>
    <property type="match status" value="1"/>
</dbReference>
<evidence type="ECO:0000256" key="2">
    <source>
        <dbReference type="ARBA" id="ARBA00005028"/>
    </source>
</evidence>
<evidence type="ECO:0000256" key="1">
    <source>
        <dbReference type="ARBA" id="ARBA00001614"/>
    </source>
</evidence>
<accession>A0A8I2D4Q2</accession>
<feature type="active site" description="Proton donor" evidence="9">
    <location>
        <position position="173"/>
    </location>
</feature>
<evidence type="ECO:0000256" key="8">
    <source>
        <dbReference type="PIRNR" id="PIRNR005096"/>
    </source>
</evidence>
<evidence type="ECO:0000313" key="12">
    <source>
        <dbReference type="EMBL" id="MBQ0266720.1"/>
    </source>
</evidence>
<proteinExistence type="inferred from homology"/>
<dbReference type="GO" id="GO:0006006">
    <property type="term" value="P:glucose metabolic process"/>
    <property type="evidence" value="ECO:0007669"/>
    <property type="project" value="TreeGrafter"/>
</dbReference>
<dbReference type="PANTHER" id="PTHR10091">
    <property type="entry name" value="ALDOSE-1-EPIMERASE"/>
    <property type="match status" value="1"/>
</dbReference>
<feature type="binding site" evidence="11">
    <location>
        <begin position="76"/>
        <end position="77"/>
    </location>
    <ligand>
        <name>beta-D-galactose</name>
        <dbReference type="ChEBI" id="CHEBI:27667"/>
    </ligand>
</feature>
<keyword evidence="7 8" id="KW-0119">Carbohydrate metabolism</keyword>
<dbReference type="InterPro" id="IPR014718">
    <property type="entry name" value="GH-type_carb-bd"/>
</dbReference>
<dbReference type="PANTHER" id="PTHR10091:SF0">
    <property type="entry name" value="GALACTOSE MUTAROTASE"/>
    <property type="match status" value="1"/>
</dbReference>
<feature type="binding site" evidence="10">
    <location>
        <position position="245"/>
    </location>
    <ligand>
        <name>beta-D-galactose</name>
        <dbReference type="ChEBI" id="CHEBI:27667"/>
    </ligand>
</feature>
<evidence type="ECO:0000256" key="10">
    <source>
        <dbReference type="PIRSR" id="PIRSR005096-2"/>
    </source>
</evidence>
<dbReference type="InterPro" id="IPR047215">
    <property type="entry name" value="Galactose_mutarotase-like"/>
</dbReference>
<evidence type="ECO:0000256" key="3">
    <source>
        <dbReference type="ARBA" id="ARBA00006206"/>
    </source>
</evidence>
<evidence type="ECO:0000313" key="13">
    <source>
        <dbReference type="Proteomes" id="UP000674270"/>
    </source>
</evidence>
<comment type="similarity">
    <text evidence="3 8">Belongs to the aldose epimerase family.</text>
</comment>
<dbReference type="InterPro" id="IPR011013">
    <property type="entry name" value="Gal_mutarotase_sf_dom"/>
</dbReference>
<dbReference type="RefSeq" id="WP_206276076.1">
    <property type="nucleotide sequence ID" value="NZ_JAFJXY010000012.1"/>
</dbReference>
<comment type="catalytic activity">
    <reaction evidence="1 8">
        <text>alpha-D-glucose = beta-D-glucose</text>
        <dbReference type="Rhea" id="RHEA:10264"/>
        <dbReference type="ChEBI" id="CHEBI:15903"/>
        <dbReference type="ChEBI" id="CHEBI:17925"/>
        <dbReference type="EC" id="5.1.3.3"/>
    </reaction>
</comment>
<dbReference type="EMBL" id="JAGKLY010000001">
    <property type="protein sequence ID" value="MBQ0266720.1"/>
    <property type="molecule type" value="Genomic_DNA"/>
</dbReference>
<dbReference type="NCBIfam" id="NF008277">
    <property type="entry name" value="PRK11055.1"/>
    <property type="match status" value="1"/>
</dbReference>
<dbReference type="GO" id="GO:0033499">
    <property type="term" value="P:galactose catabolic process via UDP-galactose, Leloir pathway"/>
    <property type="evidence" value="ECO:0007669"/>
    <property type="project" value="TreeGrafter"/>
</dbReference>
<comment type="caution">
    <text evidence="12">The sequence shown here is derived from an EMBL/GenBank/DDBJ whole genome shotgun (WGS) entry which is preliminary data.</text>
</comment>
<dbReference type="EC" id="5.1.3.3" evidence="4 8"/>
<evidence type="ECO:0000256" key="9">
    <source>
        <dbReference type="PIRSR" id="PIRSR005096-1"/>
    </source>
</evidence>
<dbReference type="InterPro" id="IPR013458">
    <property type="entry name" value="Ald_epimerase_bac"/>
</dbReference>
<dbReference type="Proteomes" id="UP000674270">
    <property type="component" value="Unassembled WGS sequence"/>
</dbReference>
<dbReference type="NCBIfam" id="TIGR02636">
    <property type="entry name" value="galM_Leloir"/>
    <property type="match status" value="1"/>
</dbReference>
<dbReference type="CDD" id="cd09019">
    <property type="entry name" value="galactose_mutarotase_like"/>
    <property type="match status" value="1"/>
</dbReference>
<dbReference type="InterPro" id="IPR008183">
    <property type="entry name" value="Aldose_1/G6P_1-epimerase"/>
</dbReference>
<evidence type="ECO:0000256" key="4">
    <source>
        <dbReference type="ARBA" id="ARBA00013185"/>
    </source>
</evidence>
<dbReference type="PROSITE" id="PS00545">
    <property type="entry name" value="ALDOSE_1_EPIMERASE"/>
    <property type="match status" value="1"/>
</dbReference>
<keyword evidence="6 8" id="KW-0413">Isomerase</keyword>
<dbReference type="SUPFAM" id="SSF74650">
    <property type="entry name" value="Galactose mutarotase-like"/>
    <property type="match status" value="1"/>
</dbReference>
<evidence type="ECO:0000256" key="7">
    <source>
        <dbReference type="ARBA" id="ARBA00023277"/>
    </source>
</evidence>
<feature type="binding site" evidence="11">
    <location>
        <begin position="173"/>
        <end position="175"/>
    </location>
    <ligand>
        <name>beta-D-galactose</name>
        <dbReference type="ChEBI" id="CHEBI:27667"/>
    </ligand>
</feature>